<keyword evidence="1" id="KW-0802">TPR repeat</keyword>
<comment type="caution">
    <text evidence="3">The sequence shown here is derived from an EMBL/GenBank/DDBJ whole genome shotgun (WGS) entry which is preliminary data.</text>
</comment>
<evidence type="ECO:0000256" key="2">
    <source>
        <dbReference type="SAM" id="SignalP"/>
    </source>
</evidence>
<keyword evidence="2" id="KW-0732">Signal</keyword>
<dbReference type="PROSITE" id="PS50005">
    <property type="entry name" value="TPR"/>
    <property type="match status" value="1"/>
</dbReference>
<dbReference type="RefSeq" id="WP_161815783.1">
    <property type="nucleotide sequence ID" value="NZ_BLJN01000008.1"/>
</dbReference>
<dbReference type="EMBL" id="BLJN01000008">
    <property type="protein sequence ID" value="GFE84178.1"/>
    <property type="molecule type" value="Genomic_DNA"/>
</dbReference>
<evidence type="ECO:0000313" key="4">
    <source>
        <dbReference type="Proteomes" id="UP000445000"/>
    </source>
</evidence>
<dbReference type="InterPro" id="IPR011990">
    <property type="entry name" value="TPR-like_helical_dom_sf"/>
</dbReference>
<organism evidence="3 4">
    <name type="scientific">Steroidobacter agaridevorans</name>
    <dbReference type="NCBI Taxonomy" id="2695856"/>
    <lineage>
        <taxon>Bacteria</taxon>
        <taxon>Pseudomonadati</taxon>
        <taxon>Pseudomonadota</taxon>
        <taxon>Gammaproteobacteria</taxon>
        <taxon>Steroidobacterales</taxon>
        <taxon>Steroidobacteraceae</taxon>
        <taxon>Steroidobacter</taxon>
    </lineage>
</organism>
<evidence type="ECO:0000256" key="1">
    <source>
        <dbReference type="PROSITE-ProRule" id="PRU00339"/>
    </source>
</evidence>
<dbReference type="SUPFAM" id="SSF48452">
    <property type="entry name" value="TPR-like"/>
    <property type="match status" value="1"/>
</dbReference>
<evidence type="ECO:0000313" key="3">
    <source>
        <dbReference type="EMBL" id="GFE84178.1"/>
    </source>
</evidence>
<keyword evidence="4" id="KW-1185">Reference proteome</keyword>
<evidence type="ECO:0008006" key="5">
    <source>
        <dbReference type="Google" id="ProtNLM"/>
    </source>
</evidence>
<name>A0A829YNA0_9GAMM</name>
<dbReference type="InterPro" id="IPR019734">
    <property type="entry name" value="TPR_rpt"/>
</dbReference>
<gene>
    <name evidence="3" type="ORF">GCM10011487_61780</name>
</gene>
<dbReference type="AlphaFoldDB" id="A0A829YNA0"/>
<dbReference type="Gene3D" id="1.25.40.10">
    <property type="entry name" value="Tetratricopeptide repeat domain"/>
    <property type="match status" value="1"/>
</dbReference>
<proteinExistence type="predicted"/>
<protein>
    <recommendedName>
        <fullName evidence="5">Tetratricopeptide repeat protein</fullName>
    </recommendedName>
</protein>
<feature type="signal peptide" evidence="2">
    <location>
        <begin position="1"/>
        <end position="23"/>
    </location>
</feature>
<dbReference type="Proteomes" id="UP000445000">
    <property type="component" value="Unassembled WGS sequence"/>
</dbReference>
<feature type="repeat" description="TPR" evidence="1">
    <location>
        <begin position="91"/>
        <end position="124"/>
    </location>
</feature>
<reference evidence="4" key="1">
    <citation type="submission" date="2020-01" db="EMBL/GenBank/DDBJ databases">
        <title>'Steroidobacter agaridevorans' sp. nov., agar-degrading bacteria isolated from rhizosphere soils.</title>
        <authorList>
            <person name="Ikenaga M."/>
            <person name="Kataoka M."/>
            <person name="Murouchi A."/>
            <person name="Katsuragi S."/>
            <person name="Sakai M."/>
        </authorList>
    </citation>
    <scope>NUCLEOTIDE SEQUENCE [LARGE SCALE GENOMIC DNA]</scope>
    <source>
        <strain evidence="4">YU21-B</strain>
    </source>
</reference>
<sequence>MKKVAVVVMAAACLTAGVGIGYAAKTKGPGMTLLSGKAAKEAGVAALKEAERLAEGGSWELIQIGRAYYLSGDKATGQALFDKVMNNGAESGDWFRIARVYVEAGENAKAEPLFLKALAAEPKDDSGQAEVGAWYIRIGQREKGEELLAKAFTRNSEDIWHYVRAGEAYMGVSPK</sequence>
<feature type="chain" id="PRO_5032397034" description="Tetratricopeptide repeat protein" evidence="2">
    <location>
        <begin position="24"/>
        <end position="175"/>
    </location>
</feature>
<accession>A0A829YNA0</accession>